<dbReference type="Proteomes" id="UP000060513">
    <property type="component" value="Chromosome"/>
</dbReference>
<evidence type="ECO:0000313" key="1">
    <source>
        <dbReference type="EMBL" id="ALC24701.1"/>
    </source>
</evidence>
<reference evidence="1 2" key="1">
    <citation type="submission" date="2015-08" db="EMBL/GenBank/DDBJ databases">
        <title>Genome sequence of the pristinamycin over-producing bacterium Streptomyces pristinaespiralis HCCB10218.</title>
        <authorList>
            <person name="Tian J."/>
            <person name="Yang J."/>
            <person name="Li L."/>
            <person name="Ruan L."/>
            <person name="Wei W."/>
            <person name="Zheng G."/>
            <person name="Wei Z."/>
            <person name="Yang S."/>
            <person name="Ge M."/>
            <person name="Jiang W."/>
            <person name="Lu Y."/>
        </authorList>
    </citation>
    <scope>NUCLEOTIDE SEQUENCE [LARGE SCALE GENOMIC DNA]</scope>
    <source>
        <strain evidence="1 2">HCCB 10218</strain>
    </source>
</reference>
<dbReference type="STRING" id="38300.SPRI_6395"/>
<dbReference type="InterPro" id="IPR033458">
    <property type="entry name" value="DUF5134"/>
</dbReference>
<dbReference type="RefSeq" id="WP_005320505.1">
    <property type="nucleotide sequence ID" value="NZ_CP011340.1"/>
</dbReference>
<dbReference type="AlphaFoldDB" id="A0A0M4DHQ1"/>
<proteinExistence type="predicted"/>
<dbReference type="EMBL" id="CP011340">
    <property type="protein sequence ID" value="ALC24701.1"/>
    <property type="molecule type" value="Genomic_DNA"/>
</dbReference>
<dbReference type="PATRIC" id="fig|38300.4.peg.6687"/>
<dbReference type="OrthoDB" id="3873591at2"/>
<protein>
    <submittedName>
        <fullName evidence="1">Membrane protein</fullName>
    </submittedName>
</protein>
<dbReference type="OMA" id="YCLLRMR"/>
<dbReference type="GeneID" id="97232557"/>
<accession>A0A0M4DHQ1</accession>
<sequence>MHGPAMSGWMLVVLCTATGSYCLIRMRSCRGPGRKAAGGEALMGLGMAAMAVPATLFTLPRWHWMVYAVVFGAAAVHAVRPAGNGGRHLHHAVGCMAMVYMAAAMAGPGAHGAHTAGGVPLLTGVLLLYFAGYVLRSGLRLVPLAPAGGGPVPVADPAGSRPELVPACRVSMATAMLAMLLAL</sequence>
<organism evidence="1">
    <name type="scientific">Streptomyces pristinaespiralis</name>
    <dbReference type="NCBI Taxonomy" id="38300"/>
    <lineage>
        <taxon>Bacteria</taxon>
        <taxon>Bacillati</taxon>
        <taxon>Actinomycetota</taxon>
        <taxon>Actinomycetes</taxon>
        <taxon>Kitasatosporales</taxon>
        <taxon>Streptomycetaceae</taxon>
        <taxon>Streptomyces</taxon>
    </lineage>
</organism>
<gene>
    <name evidence="1" type="ORF">SPRI_6395</name>
</gene>
<name>A0A0M4DHQ1_STRPR</name>
<dbReference type="KEGG" id="spri:SPRI_6395"/>
<dbReference type="Pfam" id="PF17197">
    <property type="entry name" value="DUF5134"/>
    <property type="match status" value="1"/>
</dbReference>
<evidence type="ECO:0000313" key="2">
    <source>
        <dbReference type="Proteomes" id="UP000060513"/>
    </source>
</evidence>